<evidence type="ECO:0000256" key="17">
    <source>
        <dbReference type="ARBA" id="ARBA00044903"/>
    </source>
</evidence>
<dbReference type="OrthoDB" id="424834at2759"/>
<evidence type="ECO:0000313" key="28">
    <source>
        <dbReference type="Proteomes" id="UP000054558"/>
    </source>
</evidence>
<evidence type="ECO:0000256" key="4">
    <source>
        <dbReference type="ARBA" id="ARBA00022692"/>
    </source>
</evidence>
<evidence type="ECO:0000256" key="7">
    <source>
        <dbReference type="ARBA" id="ARBA00023228"/>
    </source>
</evidence>
<evidence type="ECO:0000256" key="25">
    <source>
        <dbReference type="SAM" id="Phobius"/>
    </source>
</evidence>
<sequence length="460" mass="48836">MMQRSDLKSRWVVLVLTAVILAGSYFNYDGPAALKAPLQETLHLSDTQYNLLYSVYSFPNIVLPLFGGLLVDRCGTKASLILFVSTIVLGQGIFAAGVALRRYDIALVGRTVFGMGGESLTVVQTTIQAVWFQGKEMAFAMGLGLTVARLGSVINDWVMPAIYQSGVPGLLPPLEPASALSFGFFITLLSLGCALALLLLEVRTDRFLAAQHKREQAQPLLHDTAAGAEAVVEHMSLADIQHFSASYWLLTVSCVVVYATILPFNNVAAGVIMGKYGVSLEVADRLMSIPYLIAACINPFMGTAVDLLGYRAVMLTAGAAALAAVHLSLAWTMVPVVLPLVAMGLSYSAYAAAIWPSIALVVDGRAMGTAFGLTTAVQNGGMASMPIAVGTLRDTTGSYQAVEIFFACVAMVGVAVGVALNVVNHRAGGGLNRVAKRRDALEKKLEAVIREDLEADSQSR</sequence>
<comment type="subcellular location">
    <subcellularLocation>
        <location evidence="1">Lysosome membrane</location>
        <topology evidence="1">Multi-pass membrane protein</topology>
    </subcellularLocation>
</comment>
<dbReference type="PANTHER" id="PTHR23512">
    <property type="entry name" value="MAJOR FACILITATOR SUPERFAMILY DOMAIN-CONTAINING PROTEIN 1"/>
    <property type="match status" value="1"/>
</dbReference>
<keyword evidence="5 25" id="KW-1133">Transmembrane helix</keyword>
<evidence type="ECO:0000256" key="1">
    <source>
        <dbReference type="ARBA" id="ARBA00004155"/>
    </source>
</evidence>
<comment type="catalytic activity">
    <reaction evidence="15">
        <text>L-arginyl-L-alpha-amino acid(out) = L-arginyl-L-alpha-amino acid(in)</text>
        <dbReference type="Rhea" id="RHEA:79371"/>
        <dbReference type="ChEBI" id="CHEBI:84315"/>
    </reaction>
</comment>
<accession>A0A1Y1IC93</accession>
<evidence type="ECO:0000256" key="14">
    <source>
        <dbReference type="ARBA" id="ARBA00044898"/>
    </source>
</evidence>
<name>A0A1Y1IC93_KLENI</name>
<comment type="catalytic activity">
    <reaction evidence="8">
        <text>L-lysyl-L-alanine(out) = L-lysyl-L-alanine(in)</text>
        <dbReference type="Rhea" id="RHEA:79399"/>
        <dbReference type="ChEBI" id="CHEBI:229954"/>
    </reaction>
</comment>
<proteinExistence type="inferred from homology"/>
<evidence type="ECO:0000256" key="20">
    <source>
        <dbReference type="ARBA" id="ARBA00044924"/>
    </source>
</evidence>
<feature type="transmembrane region" description="Helical" evidence="25">
    <location>
        <begin position="340"/>
        <end position="362"/>
    </location>
</feature>
<comment type="catalytic activity">
    <reaction evidence="9">
        <text>L-histidyl-glycine(out) = L-histidyl-glycine(in)</text>
        <dbReference type="Rhea" id="RHEA:79395"/>
        <dbReference type="ChEBI" id="CHEBI:229957"/>
    </reaction>
</comment>
<evidence type="ECO:0000256" key="19">
    <source>
        <dbReference type="ARBA" id="ARBA00044919"/>
    </source>
</evidence>
<dbReference type="InterPro" id="IPR036259">
    <property type="entry name" value="MFS_trans_sf"/>
</dbReference>
<gene>
    <name evidence="27" type="ORF">KFL_002830020</name>
</gene>
<dbReference type="Gene3D" id="1.20.1250.20">
    <property type="entry name" value="MFS general substrate transporter like domains"/>
    <property type="match status" value="2"/>
</dbReference>
<comment type="catalytic activity">
    <reaction evidence="18">
        <text>L-histidyl-L-alpha-amino acid(out) = L-histidyl-L-alpha-amino acid(in)</text>
        <dbReference type="Rhea" id="RHEA:79379"/>
        <dbReference type="ChEBI" id="CHEBI:229964"/>
    </reaction>
</comment>
<feature type="transmembrane region" description="Helical" evidence="25">
    <location>
        <begin position="369"/>
        <end position="392"/>
    </location>
</feature>
<dbReference type="STRING" id="105231.A0A1Y1IC93"/>
<comment type="similarity">
    <text evidence="2">Belongs to the major facilitator superfamily.</text>
</comment>
<dbReference type="EMBL" id="DF237232">
    <property type="protein sequence ID" value="GAQ86326.1"/>
    <property type="molecule type" value="Genomic_DNA"/>
</dbReference>
<dbReference type="SUPFAM" id="SSF103473">
    <property type="entry name" value="MFS general substrate transporter"/>
    <property type="match status" value="1"/>
</dbReference>
<comment type="catalytic activity">
    <reaction evidence="14">
        <text>L-aspartyl-L-lysine(out) = L-aspartyl-L-lysine(in)</text>
        <dbReference type="Rhea" id="RHEA:79411"/>
        <dbReference type="ChEBI" id="CHEBI:229953"/>
    </reaction>
</comment>
<evidence type="ECO:0000256" key="3">
    <source>
        <dbReference type="ARBA" id="ARBA00022448"/>
    </source>
</evidence>
<feature type="transmembrane region" description="Helical" evidence="25">
    <location>
        <begin position="312"/>
        <end position="334"/>
    </location>
</feature>
<evidence type="ECO:0000256" key="12">
    <source>
        <dbReference type="ARBA" id="ARBA00044891"/>
    </source>
</evidence>
<dbReference type="Proteomes" id="UP000054558">
    <property type="component" value="Unassembled WGS sequence"/>
</dbReference>
<evidence type="ECO:0000256" key="24">
    <source>
        <dbReference type="ARBA" id="ARBA00046376"/>
    </source>
</evidence>
<dbReference type="AlphaFoldDB" id="A0A1Y1IC93"/>
<comment type="catalytic activity">
    <reaction evidence="20">
        <text>L-lysyl-glycine(out) = L-lysyl-glycine(in)</text>
        <dbReference type="Rhea" id="RHEA:79407"/>
        <dbReference type="ChEBI" id="CHEBI:191202"/>
    </reaction>
</comment>
<comment type="catalytic activity">
    <reaction evidence="17">
        <text>L-arginyl-glycine(out) = L-arginyl-glycine(in)</text>
        <dbReference type="Rhea" id="RHEA:79391"/>
        <dbReference type="ChEBI" id="CHEBI:229955"/>
    </reaction>
</comment>
<comment type="function">
    <text evidence="23">Lysosomal dipeptide uniporter that selectively exports lysine, arginine or histidine-containing dipeptides with a net positive charge from the lysosome lumen into the cytosol. Could play a role in a specific type of protein O-glycosylation indirectly regulating macrophages migration and tissue invasion. Also essential for liver homeostasis.</text>
</comment>
<comment type="subunit">
    <text evidence="24">Homodimer. Interacts with lysosomal protein GLMP (via lumenal domain); the interaction starts while both proteins are still in the endoplasmic reticulum and is required for stabilization of MFSD1 in lysosomes but has no direct effect on its targeting to lysosomes or transporter activity.</text>
</comment>
<comment type="catalytic activity">
    <reaction evidence="11">
        <text>L-alpha-aminoacyl-L-histidine(out) = L-alpha-aminoacyl-L-histidine(in)</text>
        <dbReference type="Rhea" id="RHEA:79375"/>
        <dbReference type="ChEBI" id="CHEBI:229967"/>
    </reaction>
</comment>
<dbReference type="PROSITE" id="PS50850">
    <property type="entry name" value="MFS"/>
    <property type="match status" value="1"/>
</dbReference>
<evidence type="ECO:0000256" key="9">
    <source>
        <dbReference type="ARBA" id="ARBA00044878"/>
    </source>
</evidence>
<evidence type="ECO:0000256" key="8">
    <source>
        <dbReference type="ARBA" id="ARBA00044876"/>
    </source>
</evidence>
<dbReference type="InterPro" id="IPR052187">
    <property type="entry name" value="MFSD1"/>
</dbReference>
<dbReference type="GO" id="GO:0022857">
    <property type="term" value="F:transmembrane transporter activity"/>
    <property type="evidence" value="ECO:0007669"/>
    <property type="project" value="InterPro"/>
</dbReference>
<dbReference type="Pfam" id="PF07690">
    <property type="entry name" value="MFS_1"/>
    <property type="match status" value="2"/>
</dbReference>
<evidence type="ECO:0000256" key="22">
    <source>
        <dbReference type="ARBA" id="ARBA00045018"/>
    </source>
</evidence>
<dbReference type="InterPro" id="IPR011701">
    <property type="entry name" value="MFS"/>
</dbReference>
<feature type="transmembrane region" description="Helical" evidence="25">
    <location>
        <begin position="78"/>
        <end position="100"/>
    </location>
</feature>
<evidence type="ECO:0000256" key="18">
    <source>
        <dbReference type="ARBA" id="ARBA00044912"/>
    </source>
</evidence>
<dbReference type="InterPro" id="IPR020846">
    <property type="entry name" value="MFS_dom"/>
</dbReference>
<comment type="catalytic activity">
    <reaction evidence="12">
        <text>L-lysyl-L-alpha-amino acid(out) = L-lysyl-L-alpha-amino acid(in)</text>
        <dbReference type="Rhea" id="RHEA:79387"/>
        <dbReference type="ChEBI" id="CHEBI:229965"/>
    </reaction>
</comment>
<dbReference type="OMA" id="CVLYYSA"/>
<keyword evidence="7" id="KW-0458">Lysosome</keyword>
<comment type="catalytic activity">
    <reaction evidence="10">
        <text>L-alpha-aminoacyl-L-arginine(out) = L-alpha-aminoacyl-L-arginine(in)</text>
        <dbReference type="Rhea" id="RHEA:79367"/>
        <dbReference type="ChEBI" id="CHEBI:229968"/>
    </reaction>
</comment>
<organism evidence="27 28">
    <name type="scientific">Klebsormidium nitens</name>
    <name type="common">Green alga</name>
    <name type="synonym">Ulothrix nitens</name>
    <dbReference type="NCBI Taxonomy" id="105231"/>
    <lineage>
        <taxon>Eukaryota</taxon>
        <taxon>Viridiplantae</taxon>
        <taxon>Streptophyta</taxon>
        <taxon>Klebsormidiophyceae</taxon>
        <taxon>Klebsormidiales</taxon>
        <taxon>Klebsormidiaceae</taxon>
        <taxon>Klebsormidium</taxon>
    </lineage>
</organism>
<feature type="transmembrane region" description="Helical" evidence="25">
    <location>
        <begin position="245"/>
        <end position="265"/>
    </location>
</feature>
<comment type="catalytic activity">
    <reaction evidence="13">
        <text>L-alpha-aminoacyl-L-lysine(out) = L-alpha-aminoacyl-L-lysine(in)</text>
        <dbReference type="Rhea" id="RHEA:79383"/>
        <dbReference type="ChEBI" id="CHEBI:229966"/>
    </reaction>
</comment>
<dbReference type="PANTHER" id="PTHR23512:SF3">
    <property type="entry name" value="MAJOR FACILITATOR SUPERFAMILY DOMAIN-CONTAINING PROTEIN 1"/>
    <property type="match status" value="1"/>
</dbReference>
<keyword evidence="3" id="KW-0813">Transport</keyword>
<feature type="transmembrane region" description="Helical" evidence="25">
    <location>
        <begin position="51"/>
        <end position="71"/>
    </location>
</feature>
<evidence type="ECO:0000256" key="2">
    <source>
        <dbReference type="ARBA" id="ARBA00008335"/>
    </source>
</evidence>
<feature type="transmembrane region" description="Helical" evidence="25">
    <location>
        <begin position="404"/>
        <end position="423"/>
    </location>
</feature>
<evidence type="ECO:0000256" key="16">
    <source>
        <dbReference type="ARBA" id="ARBA00044900"/>
    </source>
</evidence>
<dbReference type="GO" id="GO:0005765">
    <property type="term" value="C:lysosomal membrane"/>
    <property type="evidence" value="ECO:0007669"/>
    <property type="project" value="UniProtKB-SubCell"/>
</dbReference>
<comment type="catalytic activity">
    <reaction evidence="19">
        <text>L-alanyl-L-lysine(out) = L-alanyl-L-lysine(in)</text>
        <dbReference type="Rhea" id="RHEA:79415"/>
        <dbReference type="ChEBI" id="CHEBI:192470"/>
    </reaction>
</comment>
<evidence type="ECO:0000256" key="10">
    <source>
        <dbReference type="ARBA" id="ARBA00044881"/>
    </source>
</evidence>
<keyword evidence="6 25" id="KW-0472">Membrane</keyword>
<reference evidence="27 28" key="1">
    <citation type="journal article" date="2014" name="Nat. Commun.">
        <title>Klebsormidium flaccidum genome reveals primary factors for plant terrestrial adaptation.</title>
        <authorList>
            <person name="Hori K."/>
            <person name="Maruyama F."/>
            <person name="Fujisawa T."/>
            <person name="Togashi T."/>
            <person name="Yamamoto N."/>
            <person name="Seo M."/>
            <person name="Sato S."/>
            <person name="Yamada T."/>
            <person name="Mori H."/>
            <person name="Tajima N."/>
            <person name="Moriyama T."/>
            <person name="Ikeuchi M."/>
            <person name="Watanabe M."/>
            <person name="Wada H."/>
            <person name="Kobayashi K."/>
            <person name="Saito M."/>
            <person name="Masuda T."/>
            <person name="Sasaki-Sekimoto Y."/>
            <person name="Mashiguchi K."/>
            <person name="Awai K."/>
            <person name="Shimojima M."/>
            <person name="Masuda S."/>
            <person name="Iwai M."/>
            <person name="Nobusawa T."/>
            <person name="Narise T."/>
            <person name="Kondo S."/>
            <person name="Saito H."/>
            <person name="Sato R."/>
            <person name="Murakawa M."/>
            <person name="Ihara Y."/>
            <person name="Oshima-Yamada Y."/>
            <person name="Ohtaka K."/>
            <person name="Satoh M."/>
            <person name="Sonobe K."/>
            <person name="Ishii M."/>
            <person name="Ohtani R."/>
            <person name="Kanamori-Sato M."/>
            <person name="Honoki R."/>
            <person name="Miyazaki D."/>
            <person name="Mochizuki H."/>
            <person name="Umetsu J."/>
            <person name="Higashi K."/>
            <person name="Shibata D."/>
            <person name="Kamiya Y."/>
            <person name="Sato N."/>
            <person name="Nakamura Y."/>
            <person name="Tabata S."/>
            <person name="Ida S."/>
            <person name="Kurokawa K."/>
            <person name="Ohta H."/>
        </authorList>
    </citation>
    <scope>NUCLEOTIDE SEQUENCE [LARGE SCALE GENOMIC DNA]</scope>
    <source>
        <strain evidence="27 28">NIES-2285</strain>
    </source>
</reference>
<evidence type="ECO:0000259" key="26">
    <source>
        <dbReference type="PROSITE" id="PS50850"/>
    </source>
</evidence>
<evidence type="ECO:0000256" key="13">
    <source>
        <dbReference type="ARBA" id="ARBA00044893"/>
    </source>
</evidence>
<comment type="catalytic activity">
    <reaction evidence="16">
        <text>L-lysyl-L-lysine(out) = L-lysyl-L-lysine(in)</text>
        <dbReference type="Rhea" id="RHEA:79403"/>
        <dbReference type="ChEBI" id="CHEBI:229956"/>
    </reaction>
</comment>
<evidence type="ECO:0000256" key="11">
    <source>
        <dbReference type="ARBA" id="ARBA00044884"/>
    </source>
</evidence>
<evidence type="ECO:0000256" key="15">
    <source>
        <dbReference type="ARBA" id="ARBA00044899"/>
    </source>
</evidence>
<feature type="domain" description="Major facilitator superfamily (MFS) profile" evidence="26">
    <location>
        <begin position="10"/>
        <end position="427"/>
    </location>
</feature>
<keyword evidence="28" id="KW-1185">Reference proteome</keyword>
<feature type="transmembrane region" description="Helical" evidence="25">
    <location>
        <begin position="179"/>
        <end position="200"/>
    </location>
</feature>
<evidence type="ECO:0000256" key="6">
    <source>
        <dbReference type="ARBA" id="ARBA00023136"/>
    </source>
</evidence>
<evidence type="ECO:0000256" key="23">
    <source>
        <dbReference type="ARBA" id="ARBA00045709"/>
    </source>
</evidence>
<evidence type="ECO:0000256" key="21">
    <source>
        <dbReference type="ARBA" id="ARBA00044985"/>
    </source>
</evidence>
<keyword evidence="4 25" id="KW-0812">Transmembrane</keyword>
<evidence type="ECO:0000313" key="27">
    <source>
        <dbReference type="EMBL" id="GAQ86326.1"/>
    </source>
</evidence>
<feature type="transmembrane region" description="Helical" evidence="25">
    <location>
        <begin position="285"/>
        <end position="305"/>
    </location>
</feature>
<protein>
    <recommendedName>
        <fullName evidence="21">Lysosomal dipeptide transporter MFSD1</fullName>
    </recommendedName>
    <alternativeName>
        <fullName evidence="22">Major facilitator superfamily domain-containing protein 1</fullName>
    </alternativeName>
</protein>
<evidence type="ECO:0000256" key="5">
    <source>
        <dbReference type="ARBA" id="ARBA00022989"/>
    </source>
</evidence>